<evidence type="ECO:0000256" key="2">
    <source>
        <dbReference type="SAM" id="SignalP"/>
    </source>
</evidence>
<sequence>MVRSSSMVFATFLLVVLLTTAACVTGVRAATAPLHLLNDRDDTPLCEQCQEYAAQVLEKTKEIKNEDQLVDALGMICDDLPAILSEPCKQQIDKNKDAIWDAVKKIDDLTPKELCAQLTLC</sequence>
<feature type="chain" id="PRO_5032414165" description="Saposin B-type domain-containing protein" evidence="2">
    <location>
        <begin position="30"/>
        <end position="121"/>
    </location>
</feature>
<dbReference type="InterPro" id="IPR011001">
    <property type="entry name" value="Saposin-like"/>
</dbReference>
<organism evidence="4 5">
    <name type="scientific">Pycnococcus provasolii</name>
    <dbReference type="NCBI Taxonomy" id="41880"/>
    <lineage>
        <taxon>Eukaryota</taxon>
        <taxon>Viridiplantae</taxon>
        <taxon>Chlorophyta</taxon>
        <taxon>Pseudoscourfieldiophyceae</taxon>
        <taxon>Pseudoscourfieldiales</taxon>
        <taxon>Pycnococcaceae</taxon>
        <taxon>Pycnococcus</taxon>
    </lineage>
</organism>
<feature type="signal peptide" evidence="2">
    <location>
        <begin position="1"/>
        <end position="29"/>
    </location>
</feature>
<dbReference type="AlphaFoldDB" id="A0A830HTF3"/>
<evidence type="ECO:0000313" key="4">
    <source>
        <dbReference type="EMBL" id="GHP09985.1"/>
    </source>
</evidence>
<dbReference type="PROSITE" id="PS51257">
    <property type="entry name" value="PROKAR_LIPOPROTEIN"/>
    <property type="match status" value="1"/>
</dbReference>
<reference evidence="4" key="1">
    <citation type="submission" date="2020-10" db="EMBL/GenBank/DDBJ databases">
        <title>Unveiling of a novel bifunctional photoreceptor, Dualchrome1, isolated from a cosmopolitan green alga.</title>
        <authorList>
            <person name="Suzuki S."/>
            <person name="Kawachi M."/>
        </authorList>
    </citation>
    <scope>NUCLEOTIDE SEQUENCE</scope>
    <source>
        <strain evidence="4">NIES 2893</strain>
    </source>
</reference>
<evidence type="ECO:0000259" key="3">
    <source>
        <dbReference type="PROSITE" id="PS50015"/>
    </source>
</evidence>
<dbReference type="Proteomes" id="UP000660262">
    <property type="component" value="Unassembled WGS sequence"/>
</dbReference>
<dbReference type="PROSITE" id="PS50015">
    <property type="entry name" value="SAP_B"/>
    <property type="match status" value="1"/>
</dbReference>
<accession>A0A830HTF3</accession>
<keyword evidence="1" id="KW-1015">Disulfide bond</keyword>
<dbReference type="Gene3D" id="1.10.225.10">
    <property type="entry name" value="Saposin-like"/>
    <property type="match status" value="1"/>
</dbReference>
<dbReference type="EMBL" id="BNJQ01000027">
    <property type="protein sequence ID" value="GHP09985.1"/>
    <property type="molecule type" value="Genomic_DNA"/>
</dbReference>
<protein>
    <recommendedName>
        <fullName evidence="3">Saposin B-type domain-containing protein</fullName>
    </recommendedName>
</protein>
<dbReference type="SUPFAM" id="SSF47862">
    <property type="entry name" value="Saposin"/>
    <property type="match status" value="1"/>
</dbReference>
<evidence type="ECO:0000256" key="1">
    <source>
        <dbReference type="ARBA" id="ARBA00023157"/>
    </source>
</evidence>
<gene>
    <name evidence="4" type="ORF">PPROV_000871800</name>
</gene>
<dbReference type="SMART" id="SM00741">
    <property type="entry name" value="SapB"/>
    <property type="match status" value="1"/>
</dbReference>
<proteinExistence type="predicted"/>
<keyword evidence="5" id="KW-1185">Reference proteome</keyword>
<name>A0A830HTF3_9CHLO</name>
<dbReference type="InterPro" id="IPR008139">
    <property type="entry name" value="SaposinB_dom"/>
</dbReference>
<keyword evidence="2" id="KW-0732">Signal</keyword>
<feature type="domain" description="Saposin B-type" evidence="3">
    <location>
        <begin position="42"/>
        <end position="121"/>
    </location>
</feature>
<comment type="caution">
    <text evidence="4">The sequence shown here is derived from an EMBL/GenBank/DDBJ whole genome shotgun (WGS) entry which is preliminary data.</text>
</comment>
<evidence type="ECO:0000313" key="5">
    <source>
        <dbReference type="Proteomes" id="UP000660262"/>
    </source>
</evidence>